<name>A0ABP7FT25_9MICO</name>
<dbReference type="InterPro" id="IPR008984">
    <property type="entry name" value="SMAD_FHA_dom_sf"/>
</dbReference>
<evidence type="ECO:0000256" key="1">
    <source>
        <dbReference type="ARBA" id="ARBA00022553"/>
    </source>
</evidence>
<dbReference type="PROSITE" id="PS50006">
    <property type="entry name" value="FHA_DOMAIN"/>
    <property type="match status" value="1"/>
</dbReference>
<reference evidence="5" key="1">
    <citation type="journal article" date="2019" name="Int. J. Syst. Evol. Microbiol.">
        <title>The Global Catalogue of Microorganisms (GCM) 10K type strain sequencing project: providing services to taxonomists for standard genome sequencing and annotation.</title>
        <authorList>
            <consortium name="The Broad Institute Genomics Platform"/>
            <consortium name="The Broad Institute Genome Sequencing Center for Infectious Disease"/>
            <person name="Wu L."/>
            <person name="Ma J."/>
        </authorList>
    </citation>
    <scope>NUCLEOTIDE SEQUENCE [LARGE SCALE GENOMIC DNA]</scope>
    <source>
        <strain evidence="5">JCM 16949</strain>
    </source>
</reference>
<dbReference type="CDD" id="cd00060">
    <property type="entry name" value="FHA"/>
    <property type="match status" value="1"/>
</dbReference>
<dbReference type="EMBL" id="BAABAE010000003">
    <property type="protein sequence ID" value="GAA3747602.1"/>
    <property type="molecule type" value="Genomic_DNA"/>
</dbReference>
<feature type="domain" description="FHA" evidence="3">
    <location>
        <begin position="100"/>
        <end position="158"/>
    </location>
</feature>
<proteinExistence type="predicted"/>
<evidence type="ECO:0000313" key="4">
    <source>
        <dbReference type="EMBL" id="GAA3747602.1"/>
    </source>
</evidence>
<feature type="region of interest" description="Disordered" evidence="2">
    <location>
        <begin position="1"/>
        <end position="83"/>
    </location>
</feature>
<organism evidence="4 5">
    <name type="scientific">Leifsonella bigeumensis</name>
    <dbReference type="NCBI Taxonomy" id="433643"/>
    <lineage>
        <taxon>Bacteria</taxon>
        <taxon>Bacillati</taxon>
        <taxon>Actinomycetota</taxon>
        <taxon>Actinomycetes</taxon>
        <taxon>Micrococcales</taxon>
        <taxon>Microbacteriaceae</taxon>
        <taxon>Leifsonella</taxon>
    </lineage>
</organism>
<protein>
    <recommendedName>
        <fullName evidence="3">FHA domain-containing protein</fullName>
    </recommendedName>
</protein>
<sequence>MVGGGDPNEDTIIGVTPPALVEPMVDGSSGADADTVIGEGRSPQPKPRPVAEAPSGGAGPGAGPKSIGQPEALGHPEVPGHPVSFIRIGSHEPIPLDVPAYIGRRPSSPRITGGRLPRLVMVPSPSREVSSTHLEIRQEGPTVVVTDLGSTNGTLVTNPLGSPVKLRQGESVVVVDGSIVDIGDGIRVVIVPGTGDQSAEGHQ</sequence>
<dbReference type="Proteomes" id="UP001501004">
    <property type="component" value="Unassembled WGS sequence"/>
</dbReference>
<dbReference type="SUPFAM" id="SSF49879">
    <property type="entry name" value="SMAD/FHA domain"/>
    <property type="match status" value="1"/>
</dbReference>
<dbReference type="RefSeq" id="WP_344757195.1">
    <property type="nucleotide sequence ID" value="NZ_BAABAE010000003.1"/>
</dbReference>
<evidence type="ECO:0000313" key="5">
    <source>
        <dbReference type="Proteomes" id="UP001501004"/>
    </source>
</evidence>
<gene>
    <name evidence="4" type="ORF">GCM10022239_23890</name>
</gene>
<dbReference type="SMART" id="SM00240">
    <property type="entry name" value="FHA"/>
    <property type="match status" value="1"/>
</dbReference>
<evidence type="ECO:0000259" key="3">
    <source>
        <dbReference type="PROSITE" id="PS50006"/>
    </source>
</evidence>
<comment type="caution">
    <text evidence="4">The sequence shown here is derived from an EMBL/GenBank/DDBJ whole genome shotgun (WGS) entry which is preliminary data.</text>
</comment>
<keyword evidence="5" id="KW-1185">Reference proteome</keyword>
<evidence type="ECO:0000256" key="2">
    <source>
        <dbReference type="SAM" id="MobiDB-lite"/>
    </source>
</evidence>
<keyword evidence="1" id="KW-0597">Phosphoprotein</keyword>
<accession>A0ABP7FT25</accession>
<dbReference type="Gene3D" id="2.60.200.20">
    <property type="match status" value="1"/>
</dbReference>
<dbReference type="Pfam" id="PF00498">
    <property type="entry name" value="FHA"/>
    <property type="match status" value="1"/>
</dbReference>
<dbReference type="InterPro" id="IPR000253">
    <property type="entry name" value="FHA_dom"/>
</dbReference>